<dbReference type="AlphaFoldDB" id="A0AAP0R435"/>
<dbReference type="Pfam" id="PF23598">
    <property type="entry name" value="LRR_14"/>
    <property type="match status" value="1"/>
</dbReference>
<evidence type="ECO:0000259" key="7">
    <source>
        <dbReference type="Pfam" id="PF00931"/>
    </source>
</evidence>
<dbReference type="InterPro" id="IPR057135">
    <property type="entry name" value="At4g27190-like_LRR"/>
</dbReference>
<dbReference type="Gene3D" id="1.10.10.10">
    <property type="entry name" value="Winged helix-like DNA-binding domain superfamily/Winged helix DNA-binding domain"/>
    <property type="match status" value="1"/>
</dbReference>
<dbReference type="SUPFAM" id="SSF52058">
    <property type="entry name" value="L domain-like"/>
    <property type="match status" value="1"/>
</dbReference>
<dbReference type="InterPro" id="IPR003591">
    <property type="entry name" value="Leu-rich_rpt_typical-subtyp"/>
</dbReference>
<accession>A0AAP0R435</accession>
<evidence type="ECO:0000256" key="3">
    <source>
        <dbReference type="ARBA" id="ARBA00022737"/>
    </source>
</evidence>
<feature type="domain" description="Disease resistance protein winged helix" evidence="9">
    <location>
        <begin position="416"/>
        <end position="483"/>
    </location>
</feature>
<keyword evidence="4" id="KW-0611">Plant defense</keyword>
<dbReference type="PANTHER" id="PTHR33463">
    <property type="entry name" value="NB-ARC DOMAIN-CONTAINING PROTEIN-RELATED"/>
    <property type="match status" value="1"/>
</dbReference>
<feature type="domain" description="NB-ARC" evidence="7">
    <location>
        <begin position="163"/>
        <end position="327"/>
    </location>
</feature>
<evidence type="ECO:0000313" key="12">
    <source>
        <dbReference type="Proteomes" id="UP001415857"/>
    </source>
</evidence>
<evidence type="ECO:0000313" key="11">
    <source>
        <dbReference type="EMBL" id="KAK9269457.1"/>
    </source>
</evidence>
<organism evidence="11 12">
    <name type="scientific">Liquidambar formosana</name>
    <name type="common">Formosan gum</name>
    <dbReference type="NCBI Taxonomy" id="63359"/>
    <lineage>
        <taxon>Eukaryota</taxon>
        <taxon>Viridiplantae</taxon>
        <taxon>Streptophyta</taxon>
        <taxon>Embryophyta</taxon>
        <taxon>Tracheophyta</taxon>
        <taxon>Spermatophyta</taxon>
        <taxon>Magnoliopsida</taxon>
        <taxon>eudicotyledons</taxon>
        <taxon>Gunneridae</taxon>
        <taxon>Pentapetalae</taxon>
        <taxon>Saxifragales</taxon>
        <taxon>Altingiaceae</taxon>
        <taxon>Liquidambar</taxon>
    </lineage>
</organism>
<keyword evidence="12" id="KW-1185">Reference proteome</keyword>
<keyword evidence="2" id="KW-0433">Leucine-rich repeat</keyword>
<dbReference type="InterPro" id="IPR027417">
    <property type="entry name" value="P-loop_NTPase"/>
</dbReference>
<feature type="domain" description="Disease resistance R13L4/SHOC-2-like LRR" evidence="10">
    <location>
        <begin position="557"/>
        <end position="697"/>
    </location>
</feature>
<evidence type="ECO:0000256" key="6">
    <source>
        <dbReference type="SAM" id="Coils"/>
    </source>
</evidence>
<evidence type="ECO:0000256" key="2">
    <source>
        <dbReference type="ARBA" id="ARBA00022614"/>
    </source>
</evidence>
<comment type="similarity">
    <text evidence="1">Belongs to the disease resistance NB-LRR family.</text>
</comment>
<dbReference type="Gene3D" id="3.80.10.10">
    <property type="entry name" value="Ribonuclease Inhibitor"/>
    <property type="match status" value="1"/>
</dbReference>
<keyword evidence="5" id="KW-0067">ATP-binding</keyword>
<evidence type="ECO:0000259" key="10">
    <source>
        <dbReference type="Pfam" id="PF23598"/>
    </source>
</evidence>
<dbReference type="Gene3D" id="3.40.50.300">
    <property type="entry name" value="P-loop containing nucleotide triphosphate hydrolases"/>
    <property type="match status" value="1"/>
</dbReference>
<evidence type="ECO:0000259" key="9">
    <source>
        <dbReference type="Pfam" id="PF23559"/>
    </source>
</evidence>
<dbReference type="InterPro" id="IPR050905">
    <property type="entry name" value="Plant_NBS-LRR"/>
</dbReference>
<dbReference type="InterPro" id="IPR036388">
    <property type="entry name" value="WH-like_DNA-bd_sf"/>
</dbReference>
<dbReference type="FunFam" id="1.10.10.10:FF:000322">
    <property type="entry name" value="Probable disease resistance protein At1g63360"/>
    <property type="match status" value="1"/>
</dbReference>
<keyword evidence="5" id="KW-0547">Nucleotide-binding</keyword>
<comment type="caution">
    <text evidence="11">The sequence shown here is derived from an EMBL/GenBank/DDBJ whole genome shotgun (WGS) entry which is preliminary data.</text>
</comment>
<dbReference type="Pfam" id="PF23559">
    <property type="entry name" value="WHD_DRP"/>
    <property type="match status" value="1"/>
</dbReference>
<keyword evidence="6" id="KW-0175">Coiled coil</keyword>
<evidence type="ECO:0000256" key="5">
    <source>
        <dbReference type="ARBA" id="ARBA00022840"/>
    </source>
</evidence>
<dbReference type="SUPFAM" id="SSF52540">
    <property type="entry name" value="P-loop containing nucleoside triphosphate hydrolases"/>
    <property type="match status" value="1"/>
</dbReference>
<gene>
    <name evidence="11" type="ORF">L1049_001231</name>
</gene>
<dbReference type="Pfam" id="PF00931">
    <property type="entry name" value="NB-ARC"/>
    <property type="match status" value="1"/>
</dbReference>
<protein>
    <recommendedName>
        <fullName evidence="13">Disease resistance protein</fullName>
    </recommendedName>
</protein>
<keyword evidence="3" id="KW-0677">Repeat</keyword>
<dbReference type="FunFam" id="3.40.50.300:FF:001091">
    <property type="entry name" value="Probable disease resistance protein At1g61300"/>
    <property type="match status" value="1"/>
</dbReference>
<dbReference type="InterPro" id="IPR002182">
    <property type="entry name" value="NB-ARC"/>
</dbReference>
<dbReference type="PRINTS" id="PR00364">
    <property type="entry name" value="DISEASERSIST"/>
</dbReference>
<dbReference type="Pfam" id="PF23247">
    <property type="entry name" value="LRR_RPS2"/>
    <property type="match status" value="1"/>
</dbReference>
<dbReference type="GO" id="GO:0043531">
    <property type="term" value="F:ADP binding"/>
    <property type="evidence" value="ECO:0007669"/>
    <property type="project" value="InterPro"/>
</dbReference>
<dbReference type="InterPro" id="IPR058922">
    <property type="entry name" value="WHD_DRP"/>
</dbReference>
<feature type="domain" description="Disease resistance protein At4g27190-like leucine-rich repeats" evidence="8">
    <location>
        <begin position="758"/>
        <end position="875"/>
    </location>
</feature>
<dbReference type="InterPro" id="IPR032675">
    <property type="entry name" value="LRR_dom_sf"/>
</dbReference>
<evidence type="ECO:0008006" key="13">
    <source>
        <dbReference type="Google" id="ProtNLM"/>
    </source>
</evidence>
<dbReference type="InterPro" id="IPR042197">
    <property type="entry name" value="Apaf_helical"/>
</dbReference>
<dbReference type="PANTHER" id="PTHR33463:SF202">
    <property type="entry name" value="NB-ARC DOMAIN-CONTAINING PROTEIN"/>
    <property type="match status" value="1"/>
</dbReference>
<dbReference type="Proteomes" id="UP001415857">
    <property type="component" value="Unassembled WGS sequence"/>
</dbReference>
<proteinExistence type="inferred from homology"/>
<sequence>METTLGEVIVEVGKCITRLLFSSIATLVNFHGNIKDLQNELEKLTSQQNSIKEGIELAKAEGKLPTAQADGWLKKVEEIQCEVNPMLEEYYLKYGATVRECSLNCNIYYRYQLSKGVAEKLEEVKQLIDSSNFQPVLPDGKSPLKPVERMSAPTLVGQKALEMLERLMELLNDDGIKRIAVWGMGGIGKTALVRNLNNKLESSSMTVSFDVVIWVRVSKDLDLRTVQSRIAERLNLDLEEGESMQGRANRLLRRLMLKKKFLLILDDVWEKIDLEIVGIPQGDDQTNGKILLTTRSFDVCRKMMTNAEIKVDVLSEEVAWNLFAESAGNVVELEGIEPLARAIAKKCCGLPLAIKTMGKSMRAKTMIELWRNALCQLRRSATYFENIKEEVYLPLKLSYNSLQSKVLQCCFLYCSLYPENFSIDTNELIHCWMADGLIVEHQTLEESFNNGIALIENLKDSCMLEHGEGIGTVKMHDVVRDVAIWISSTEEQSGFFCQSDNSLHEVVNFQTSYRRISFVNNMIMKLPSRLLGCSELTVLFLQGNHPLKKIPDGFFRELRALRVLNLSGTLITSLPPFPQQGELRALFLRNCRSLEKLPPLGALSKLQVLDLFGTRLRELPKEIGNLGNLMELNLSCTHHLENIEAGAISGLSGLEALDMSFSAYKWGVKCNVEGGAAFDELLSLKRLSVLRMRLDTVDCLALDPAWPRRLRRFDIRISPRSCDSNYQPTQHDEKRVILRGVDLLEIGLEGLLCEASALDLVTCGGISGLSEIVGKASLHGLASLKSLTITSCDWNRNLISGEIIQGTVLPNLEHLTLRRLRNLETLLDGAIPNGECLGRLRTIEVVDCPRLKNLMSYALLRRVKNLEEIRVSVCGRMKNIITGRVSSRALPKLKVIEMKDLINLRTICSNTCAWPSLERLEVRNCPMLKNLPLSASNAITLKEIRGDLRWWNNIVWEDDEIKLSLEQRLQACPDDVRLAREDIWA</sequence>
<evidence type="ECO:0000256" key="4">
    <source>
        <dbReference type="ARBA" id="ARBA00022821"/>
    </source>
</evidence>
<dbReference type="Gene3D" id="1.10.8.430">
    <property type="entry name" value="Helical domain of apoptotic protease-activating factors"/>
    <property type="match status" value="1"/>
</dbReference>
<dbReference type="SMART" id="SM00369">
    <property type="entry name" value="LRR_TYP"/>
    <property type="match status" value="3"/>
</dbReference>
<name>A0AAP0R435_LIQFO</name>
<reference evidence="11 12" key="1">
    <citation type="journal article" date="2024" name="Plant J.">
        <title>Genome sequences and population genomics reveal climatic adaptation and genomic divergence between two closely related sweetgum species.</title>
        <authorList>
            <person name="Xu W.Q."/>
            <person name="Ren C.Q."/>
            <person name="Zhang X.Y."/>
            <person name="Comes H.P."/>
            <person name="Liu X.H."/>
            <person name="Li Y.G."/>
            <person name="Kettle C.J."/>
            <person name="Jalonen R."/>
            <person name="Gaisberger H."/>
            <person name="Ma Y.Z."/>
            <person name="Qiu Y.X."/>
        </authorList>
    </citation>
    <scope>NUCLEOTIDE SEQUENCE [LARGE SCALE GENOMIC DNA]</scope>
    <source>
        <strain evidence="11">Hangzhou</strain>
    </source>
</reference>
<feature type="coiled-coil region" evidence="6">
    <location>
        <begin position="27"/>
        <end position="61"/>
    </location>
</feature>
<dbReference type="FunFam" id="1.10.8.430:FF:000003">
    <property type="entry name" value="Probable disease resistance protein At5g66910"/>
    <property type="match status" value="1"/>
</dbReference>
<dbReference type="InterPro" id="IPR055414">
    <property type="entry name" value="LRR_R13L4/SHOC2-like"/>
</dbReference>
<evidence type="ECO:0000259" key="8">
    <source>
        <dbReference type="Pfam" id="PF23247"/>
    </source>
</evidence>
<dbReference type="EMBL" id="JBBPBK010000015">
    <property type="protein sequence ID" value="KAK9269457.1"/>
    <property type="molecule type" value="Genomic_DNA"/>
</dbReference>
<dbReference type="GO" id="GO:0005524">
    <property type="term" value="F:ATP binding"/>
    <property type="evidence" value="ECO:0007669"/>
    <property type="project" value="UniProtKB-KW"/>
</dbReference>
<evidence type="ECO:0000256" key="1">
    <source>
        <dbReference type="ARBA" id="ARBA00008894"/>
    </source>
</evidence>
<dbReference type="GO" id="GO:0006952">
    <property type="term" value="P:defense response"/>
    <property type="evidence" value="ECO:0007669"/>
    <property type="project" value="UniProtKB-KW"/>
</dbReference>